<dbReference type="Proteomes" id="UP000677875">
    <property type="component" value="Unassembled WGS sequence"/>
</dbReference>
<keyword evidence="3" id="KW-1133">Transmembrane helix</keyword>
<proteinExistence type="inferred from homology"/>
<dbReference type="NCBIfam" id="TIGR00350">
    <property type="entry name" value="lytR_cpsA_psr"/>
    <property type="match status" value="1"/>
</dbReference>
<feature type="compositionally biased region" description="Low complexity" evidence="2">
    <location>
        <begin position="375"/>
        <end position="390"/>
    </location>
</feature>
<dbReference type="EMBL" id="JAGPNL010000002">
    <property type="protein sequence ID" value="MBQ0827161.1"/>
    <property type="molecule type" value="Genomic_DNA"/>
</dbReference>
<dbReference type="AlphaFoldDB" id="A0A940XF51"/>
<evidence type="ECO:0000259" key="4">
    <source>
        <dbReference type="Pfam" id="PF03816"/>
    </source>
</evidence>
<feature type="region of interest" description="Disordered" evidence="2">
    <location>
        <begin position="1"/>
        <end position="39"/>
    </location>
</feature>
<organism evidence="6 7">
    <name type="scientific">Streptomyces tagetis</name>
    <dbReference type="NCBI Taxonomy" id="2820809"/>
    <lineage>
        <taxon>Bacteria</taxon>
        <taxon>Bacillati</taxon>
        <taxon>Actinomycetota</taxon>
        <taxon>Actinomycetes</taxon>
        <taxon>Kitasatosporales</taxon>
        <taxon>Streptomycetaceae</taxon>
        <taxon>Streptomyces</taxon>
    </lineage>
</organism>
<evidence type="ECO:0000256" key="3">
    <source>
        <dbReference type="SAM" id="Phobius"/>
    </source>
</evidence>
<feature type="domain" description="Cell envelope-related transcriptional attenuator" evidence="4">
    <location>
        <begin position="116"/>
        <end position="285"/>
    </location>
</feature>
<gene>
    <name evidence="6" type="ORF">J5Y05_11635</name>
</gene>
<feature type="domain" description="LytR/CpsA/Psr regulator C-terminal" evidence="5">
    <location>
        <begin position="400"/>
        <end position="482"/>
    </location>
</feature>
<evidence type="ECO:0000259" key="5">
    <source>
        <dbReference type="Pfam" id="PF13399"/>
    </source>
</evidence>
<dbReference type="Gene3D" id="3.30.70.2390">
    <property type="match status" value="1"/>
</dbReference>
<feature type="transmembrane region" description="Helical" evidence="3">
    <location>
        <begin position="42"/>
        <end position="63"/>
    </location>
</feature>
<evidence type="ECO:0000313" key="6">
    <source>
        <dbReference type="EMBL" id="MBQ0827161.1"/>
    </source>
</evidence>
<evidence type="ECO:0000256" key="1">
    <source>
        <dbReference type="ARBA" id="ARBA00006068"/>
    </source>
</evidence>
<protein>
    <submittedName>
        <fullName evidence="6">LCP family protein</fullName>
    </submittedName>
</protein>
<dbReference type="RefSeq" id="WP_210871216.1">
    <property type="nucleotide sequence ID" value="NZ_JAGPNL010000002.1"/>
</dbReference>
<sequence>MTTTNDQATPARHRRRARPPGRGGGSGSRRGPQRRKRRSLRVALATTLAVVVLGTAGLGWIYLKLNGGIDTFDADGLSRDRPDAVSGGQNVLVIGSDARTDGNSAYGGGDKDDVGRSDTAFLLHVYADRRHALAVSIPRDTLVTIPPCRLPDGTWTEPRANTMFNAAFSVGQTPKGNPACTQNTVESLTGLRVDHTIVVDFKGFAELTDVVGGVKVCVPGDVYENDLNPNRATRGRLVLPQGEQTVAGQQALDYVRLRHGIGDGSDIGRIKRQQAFVSSLLKKIKEDGFTPARLLPLADAATQSMSVDPGLGTADKLLSFALSLKDVDLRHTRFVTVPWRYEGSRVAIVEPDASELWAALKADRTIDGEDAGGTASPSASPSPSVSASADPTDRVDSTGIDVVVRNGTTTTGLASRAGSLLMRHGFTVTGTGNADRQDHATTVVRYGDGLRAQAEKVARLFPGAEVAAQPGSGIDLVLGRTYAEPGAAASSAPAGVPSSVAEGARSAADDPCSDLTYGEGG</sequence>
<dbReference type="InterPro" id="IPR004474">
    <property type="entry name" value="LytR_CpsA_psr"/>
</dbReference>
<reference evidence="6" key="1">
    <citation type="submission" date="2021-04" db="EMBL/GenBank/DDBJ databases">
        <title>Genome seq and assembly of Streptomyces sp. RG38.</title>
        <authorList>
            <person name="Chhetri G."/>
        </authorList>
    </citation>
    <scope>NUCLEOTIDE SEQUENCE</scope>
    <source>
        <strain evidence="6">RG38</strain>
    </source>
</reference>
<dbReference type="InterPro" id="IPR027381">
    <property type="entry name" value="LytR/CpsA/Psr_C"/>
</dbReference>
<dbReference type="Gene3D" id="3.40.630.190">
    <property type="entry name" value="LCP protein"/>
    <property type="match status" value="1"/>
</dbReference>
<keyword evidence="7" id="KW-1185">Reference proteome</keyword>
<accession>A0A940XF51</accession>
<evidence type="ECO:0000256" key="2">
    <source>
        <dbReference type="SAM" id="MobiDB-lite"/>
    </source>
</evidence>
<dbReference type="Pfam" id="PF13399">
    <property type="entry name" value="LytR_C"/>
    <property type="match status" value="1"/>
</dbReference>
<dbReference type="PANTHER" id="PTHR33392">
    <property type="entry name" value="POLYISOPRENYL-TEICHOIC ACID--PEPTIDOGLYCAN TEICHOIC ACID TRANSFERASE TAGU"/>
    <property type="match status" value="1"/>
</dbReference>
<dbReference type="Pfam" id="PF03816">
    <property type="entry name" value="LytR_cpsA_psr"/>
    <property type="match status" value="1"/>
</dbReference>
<feature type="region of interest" description="Disordered" evidence="2">
    <location>
        <begin position="367"/>
        <end position="400"/>
    </location>
</feature>
<comment type="caution">
    <text evidence="6">The sequence shown here is derived from an EMBL/GenBank/DDBJ whole genome shotgun (WGS) entry which is preliminary data.</text>
</comment>
<feature type="region of interest" description="Disordered" evidence="2">
    <location>
        <begin position="486"/>
        <end position="521"/>
    </location>
</feature>
<evidence type="ECO:0000313" key="7">
    <source>
        <dbReference type="Proteomes" id="UP000677875"/>
    </source>
</evidence>
<dbReference type="PANTHER" id="PTHR33392:SF6">
    <property type="entry name" value="POLYISOPRENYL-TEICHOIC ACID--PEPTIDOGLYCAN TEICHOIC ACID TRANSFERASE TAGU"/>
    <property type="match status" value="1"/>
</dbReference>
<feature type="compositionally biased region" description="Low complexity" evidence="2">
    <location>
        <begin position="486"/>
        <end position="502"/>
    </location>
</feature>
<keyword evidence="3" id="KW-0812">Transmembrane</keyword>
<dbReference type="InterPro" id="IPR050922">
    <property type="entry name" value="LytR/CpsA/Psr_CW_biosynth"/>
</dbReference>
<name>A0A940XF51_9ACTN</name>
<keyword evidence="3" id="KW-0472">Membrane</keyword>
<comment type="similarity">
    <text evidence="1">Belongs to the LytR/CpsA/Psr (LCP) family.</text>
</comment>